<dbReference type="Pfam" id="PF01527">
    <property type="entry name" value="HTH_Tnp_1"/>
    <property type="match status" value="1"/>
</dbReference>
<dbReference type="InterPro" id="IPR002514">
    <property type="entry name" value="Transposase_8"/>
</dbReference>
<dbReference type="SUPFAM" id="SSF48295">
    <property type="entry name" value="TrpR-like"/>
    <property type="match status" value="1"/>
</dbReference>
<accession>A0ABW7G108</accession>
<gene>
    <name evidence="1" type="ORF">ACG00X_02005</name>
</gene>
<dbReference type="Proteomes" id="UP001606305">
    <property type="component" value="Unassembled WGS sequence"/>
</dbReference>
<dbReference type="EMBL" id="JBIGIA010000001">
    <property type="protein sequence ID" value="MFG6455595.1"/>
    <property type="molecule type" value="Genomic_DNA"/>
</dbReference>
<keyword evidence="2" id="KW-1185">Reference proteome</keyword>
<evidence type="ECO:0000313" key="1">
    <source>
        <dbReference type="EMBL" id="MFG6455595.1"/>
    </source>
</evidence>
<reference evidence="1 2" key="1">
    <citation type="submission" date="2024-09" db="EMBL/GenBank/DDBJ databases">
        <title>Novel species of the genus Pelomonas and Roseateles isolated from streams.</title>
        <authorList>
            <person name="Lu H."/>
        </authorList>
    </citation>
    <scope>NUCLEOTIDE SEQUENCE [LARGE SCALE GENOMIC DNA]</scope>
    <source>
        <strain evidence="1 2">BYS96W</strain>
    </source>
</reference>
<proteinExistence type="predicted"/>
<dbReference type="RefSeq" id="WP_394486253.1">
    <property type="nucleotide sequence ID" value="NZ_JBIGIA010000001.1"/>
</dbReference>
<evidence type="ECO:0000313" key="2">
    <source>
        <dbReference type="Proteomes" id="UP001606305"/>
    </source>
</evidence>
<comment type="caution">
    <text evidence="1">The sequence shown here is derived from an EMBL/GenBank/DDBJ whole genome shotgun (WGS) entry which is preliminary data.</text>
</comment>
<dbReference type="Gene3D" id="1.10.10.60">
    <property type="entry name" value="Homeodomain-like"/>
    <property type="match status" value="1"/>
</dbReference>
<sequence length="98" mass="10889">MTEEEAMRKTTTYTPEFKVEAVKLVTDQGLSHQEAAAKLDIPTGTLSNWISQRRNRGAGGAAAAPGELTRVAARWGCRSDFRRGEGPASRRFTHWFTH</sequence>
<dbReference type="InterPro" id="IPR010921">
    <property type="entry name" value="Trp_repressor/repl_initiator"/>
</dbReference>
<name>A0ABW7G108_9BURK</name>
<protein>
    <submittedName>
        <fullName evidence="1">Transposase</fullName>
    </submittedName>
</protein>
<organism evidence="1 2">
    <name type="scientific">Pelomonas nitida</name>
    <dbReference type="NCBI Taxonomy" id="3299027"/>
    <lineage>
        <taxon>Bacteria</taxon>
        <taxon>Pseudomonadati</taxon>
        <taxon>Pseudomonadota</taxon>
        <taxon>Betaproteobacteria</taxon>
        <taxon>Burkholderiales</taxon>
        <taxon>Sphaerotilaceae</taxon>
        <taxon>Roseateles</taxon>
    </lineage>
</organism>